<dbReference type="RefSeq" id="WP_226576992.1">
    <property type="nucleotide sequence ID" value="NZ_BLAY01000017.1"/>
</dbReference>
<dbReference type="InterPro" id="IPR003018">
    <property type="entry name" value="GAF"/>
</dbReference>
<dbReference type="PRINTS" id="PR00344">
    <property type="entry name" value="BCTRLSENSOR"/>
</dbReference>
<dbReference type="Gene3D" id="3.40.50.300">
    <property type="entry name" value="P-loop containing nucleotide triphosphate hydrolases"/>
    <property type="match status" value="1"/>
</dbReference>
<dbReference type="Pfam" id="PF02518">
    <property type="entry name" value="HATPase_c"/>
    <property type="match status" value="1"/>
</dbReference>
<dbReference type="InterPro" id="IPR029016">
    <property type="entry name" value="GAF-like_dom_sf"/>
</dbReference>
<dbReference type="Gene3D" id="3.30.450.40">
    <property type="match status" value="1"/>
</dbReference>
<evidence type="ECO:0000313" key="9">
    <source>
        <dbReference type="Proteomes" id="UP001050975"/>
    </source>
</evidence>
<sequence length="1812" mass="203026">MSNTLVTLPGYRTVEQIYAGTRTLVYRGIRESDSYPVVIKLLRSEFPNFNELVQFRNQYTIAKNLDLPGVVRPLCLETYRNGYALIMEDFGGISLKDYVALLAAERQEVSGKLPIPEFLSIAIQIVSTLDLLIRHRVIHKDIKPANILINPTTKEVKLIDFSIASLLPRETQTLTSPNVLEGTLAYLSPEQTGRMNRGIDYRSDFYSLGVTFFELLTGQLPFSSEDAMELVHCHIAKLPPSVHSLNADIPLVLSEIVKKLMAKNAEDRYQSALGLKHDLLSCLYQLKETGKIEGFELGKRDLCDRFLIPEKLYGRQTEVETLLTAFERVSSGATELMLVAGFSGIGKTAVVNEVHKPIVRQRGYFIKGKFDQFQRNIPFSAFVQAFRDLMVQLLTESDAQIQHWKTKILSALGDQGQVIIEVIPELERIIGKQPPVGELSGTSAQNRFNLLFQKFIQVFTTKEHPLVIFLDDLQWADSASLKLMQLLMSETDTRYLLLIGAYRDNEVSPAHPLILTLGEIQKADVTINTINLSPLNQTDLNHLIADTLSCSSALALPLTELVNLKTKGNPFFATQFIKTLQEDGFITFNFEAGYWQCDIAKIRELSLNDDVVEFMAIQLHKLPEVTQEVLKLAACIGNQFDLGTLSIVHEKPQTETAADLWKALQEGLIIPVSEIYKFFQYSEGAASSQLPITDYQLPSYKFLHDRVQQAAYSLILQDKKQATHLKIGQLLLRNILKEEREEKIFEIVNQLNIGVELITQQAERDELAQLNLLAGGKAKAATAYVAALEYANVGIGLLRTDSWQSHYELTLALYELATEATYLCGLFEQMEQLVETVLHQTKTQLDQIRVYEIKIQAYTSQNKLLQAIAIAQQFLFQFGISFPDQPNQNDIQQALQETSTLIAGKNVDELINLPLMTSADKLAVMRIVSSVVPAIYIAAPKLYPLMILSQIKSSIQYGNAPYSAFFYASYGLLLTGIQQDIEAADMVGRLALGLLKKLEANEIKARTILIVGLFVVPGKYHLRETLHFLQESYQAGLETGDLEFVGYSANDFCQYSYLSGQDLGILEQQMKAYTQVLVNFKQVTALNYCQIYRQAVLKLLGKTENYCVLLGAAFNEERLLSVFLEANDMTGLYCFYVHKLMLCYLFWEGSFALAETAAKARHYLAGGIGYITVPIFHFYDSLTALALYPENQSEQDSLLKQVADNQAKLQKWADHAPMNHLHKFYLVEAERHRVLGQKTEAIEMYDRAIKGARLNEYTNEEALANELAAKFYLEWGKDKIAQTYAIDAYYCYARWGAKAKVENLEQRYPHLLAPILLREKISPNPCTANSIASETFTSTSAGVSAFLDLTTVMKAAQTLSEEIVLEQLLSTLMQVLIENAGAENGCLILPKDDNLVIEATKTSRSTQANVLQSIPVESSSVVPVTVINYVWRTQKTLVTNDVTTLNRFASDPYIIQRQPKSLLCSPIVNRGKLIGILYLENNLIAGAFTSDRINILNLLCTQAAISLENARLYQKSQDYAQQLEKSLQQLQQTQLQMIQSEKMSALGNLVAGVAHEINNPVGFISGNINEATATVKDLINHLRLYQEKFDNPGEEIERDAEDIDLEYALSDLPKMLSSMKVGCDRIRNISTSLRTFSRADSTSKVSANLHEGLDTTLMILQYRLKAKETRPGIQVIKEYGKIPSIKCYFGQLNQVFMNIISNAIDALEESNQGRNYAAIEQHPNMITIKTEIAEDQQSVVIKIKDNGLGMTEEVKSRIFDHLFTTKAVGKGTGLGLSISRQIVEETHGGSLTCESVLGEGTEFAILLPLDLA</sequence>
<dbReference type="PANTHER" id="PTHR43642">
    <property type="entry name" value="HYBRID SIGNAL TRANSDUCTION HISTIDINE KINASE G"/>
    <property type="match status" value="1"/>
</dbReference>
<evidence type="ECO:0000256" key="5">
    <source>
        <dbReference type="SAM" id="Coils"/>
    </source>
</evidence>
<dbReference type="EC" id="2.7.13.3" evidence="2"/>
<proteinExistence type="predicted"/>
<feature type="coiled-coil region" evidence="5">
    <location>
        <begin position="1513"/>
        <end position="1540"/>
    </location>
</feature>
<dbReference type="InterPro" id="IPR005467">
    <property type="entry name" value="His_kinase_dom"/>
</dbReference>
<evidence type="ECO:0000256" key="2">
    <source>
        <dbReference type="ARBA" id="ARBA00012438"/>
    </source>
</evidence>
<keyword evidence="5" id="KW-0175">Coiled coil</keyword>
<evidence type="ECO:0000256" key="4">
    <source>
        <dbReference type="ARBA" id="ARBA00023012"/>
    </source>
</evidence>
<dbReference type="InterPro" id="IPR027417">
    <property type="entry name" value="P-loop_NTPase"/>
</dbReference>
<dbReference type="Gene3D" id="1.10.287.130">
    <property type="match status" value="1"/>
</dbReference>
<dbReference type="SUPFAM" id="SSF52540">
    <property type="entry name" value="P-loop containing nucleoside triphosphate hydrolases"/>
    <property type="match status" value="1"/>
</dbReference>
<dbReference type="InterPro" id="IPR008271">
    <property type="entry name" value="Ser/Thr_kinase_AS"/>
</dbReference>
<dbReference type="SUPFAM" id="SSF55874">
    <property type="entry name" value="ATPase domain of HSP90 chaperone/DNA topoisomerase II/histidine kinase"/>
    <property type="match status" value="1"/>
</dbReference>
<evidence type="ECO:0000313" key="8">
    <source>
        <dbReference type="EMBL" id="GET36755.1"/>
    </source>
</evidence>
<dbReference type="Pfam" id="PF13191">
    <property type="entry name" value="AAA_16"/>
    <property type="match status" value="1"/>
</dbReference>
<keyword evidence="3" id="KW-0808">Transferase</keyword>
<name>A0AAV3X4L3_9CYAN</name>
<dbReference type="CDD" id="cd14014">
    <property type="entry name" value="STKc_PknB_like"/>
    <property type="match status" value="1"/>
</dbReference>
<dbReference type="SUPFAM" id="SSF56112">
    <property type="entry name" value="Protein kinase-like (PK-like)"/>
    <property type="match status" value="1"/>
</dbReference>
<dbReference type="Proteomes" id="UP001050975">
    <property type="component" value="Unassembled WGS sequence"/>
</dbReference>
<dbReference type="SMART" id="SM00065">
    <property type="entry name" value="GAF"/>
    <property type="match status" value="1"/>
</dbReference>
<dbReference type="InterPro" id="IPR011009">
    <property type="entry name" value="Kinase-like_dom_sf"/>
</dbReference>
<dbReference type="GO" id="GO:0005524">
    <property type="term" value="F:ATP binding"/>
    <property type="evidence" value="ECO:0007669"/>
    <property type="project" value="InterPro"/>
</dbReference>
<dbReference type="PROSITE" id="PS50109">
    <property type="entry name" value="HIS_KIN"/>
    <property type="match status" value="1"/>
</dbReference>
<gene>
    <name evidence="8" type="ORF">MiSe_15070</name>
</gene>
<dbReference type="InterPro" id="IPR036890">
    <property type="entry name" value="HATPase_C_sf"/>
</dbReference>
<evidence type="ECO:0000259" key="7">
    <source>
        <dbReference type="PROSITE" id="PS50109"/>
    </source>
</evidence>
<dbReference type="SUPFAM" id="SSF55781">
    <property type="entry name" value="GAF domain-like"/>
    <property type="match status" value="1"/>
</dbReference>
<organism evidence="8 9">
    <name type="scientific">Microseira wollei NIES-4236</name>
    <dbReference type="NCBI Taxonomy" id="2530354"/>
    <lineage>
        <taxon>Bacteria</taxon>
        <taxon>Bacillati</taxon>
        <taxon>Cyanobacteriota</taxon>
        <taxon>Cyanophyceae</taxon>
        <taxon>Oscillatoriophycideae</taxon>
        <taxon>Aerosakkonematales</taxon>
        <taxon>Aerosakkonemataceae</taxon>
        <taxon>Microseira</taxon>
    </lineage>
</organism>
<dbReference type="EMBL" id="BLAY01000017">
    <property type="protein sequence ID" value="GET36755.1"/>
    <property type="molecule type" value="Genomic_DNA"/>
</dbReference>
<dbReference type="SMART" id="SM00387">
    <property type="entry name" value="HATPase_c"/>
    <property type="match status" value="1"/>
</dbReference>
<keyword evidence="9" id="KW-1185">Reference proteome</keyword>
<dbReference type="InterPro" id="IPR041664">
    <property type="entry name" value="AAA_16"/>
</dbReference>
<dbReference type="InterPro" id="IPR053159">
    <property type="entry name" value="Hybrid_Histidine_Kinase"/>
</dbReference>
<dbReference type="SMART" id="SM00220">
    <property type="entry name" value="S_TKc"/>
    <property type="match status" value="1"/>
</dbReference>
<feature type="domain" description="Protein kinase" evidence="6">
    <location>
        <begin position="11"/>
        <end position="280"/>
    </location>
</feature>
<comment type="catalytic activity">
    <reaction evidence="1">
        <text>ATP + protein L-histidine = ADP + protein N-phospho-L-histidine.</text>
        <dbReference type="EC" id="2.7.13.3"/>
    </reaction>
</comment>
<dbReference type="PROSITE" id="PS50011">
    <property type="entry name" value="PROTEIN_KINASE_DOM"/>
    <property type="match status" value="1"/>
</dbReference>
<dbReference type="GO" id="GO:0000160">
    <property type="term" value="P:phosphorelay signal transduction system"/>
    <property type="evidence" value="ECO:0007669"/>
    <property type="project" value="UniProtKB-KW"/>
</dbReference>
<evidence type="ECO:0000259" key="6">
    <source>
        <dbReference type="PROSITE" id="PS50011"/>
    </source>
</evidence>
<dbReference type="InterPro" id="IPR000719">
    <property type="entry name" value="Prot_kinase_dom"/>
</dbReference>
<dbReference type="PROSITE" id="PS00108">
    <property type="entry name" value="PROTEIN_KINASE_ST"/>
    <property type="match status" value="1"/>
</dbReference>
<dbReference type="Pfam" id="PF00069">
    <property type="entry name" value="Pkinase"/>
    <property type="match status" value="1"/>
</dbReference>
<dbReference type="InterPro" id="IPR003594">
    <property type="entry name" value="HATPase_dom"/>
</dbReference>
<evidence type="ECO:0000256" key="3">
    <source>
        <dbReference type="ARBA" id="ARBA00022777"/>
    </source>
</evidence>
<evidence type="ECO:0000256" key="1">
    <source>
        <dbReference type="ARBA" id="ARBA00000085"/>
    </source>
</evidence>
<dbReference type="Gene3D" id="3.30.565.10">
    <property type="entry name" value="Histidine kinase-like ATPase, C-terminal domain"/>
    <property type="match status" value="1"/>
</dbReference>
<dbReference type="PANTHER" id="PTHR43642:SF1">
    <property type="entry name" value="HYBRID SIGNAL TRANSDUCTION HISTIDINE KINASE G"/>
    <property type="match status" value="1"/>
</dbReference>
<dbReference type="Gene3D" id="1.10.510.10">
    <property type="entry name" value="Transferase(Phosphotransferase) domain 1"/>
    <property type="match status" value="1"/>
</dbReference>
<accession>A0AAV3X4L3</accession>
<keyword evidence="4" id="KW-0902">Two-component regulatory system</keyword>
<feature type="domain" description="Histidine kinase" evidence="7">
    <location>
        <begin position="1552"/>
        <end position="1811"/>
    </location>
</feature>
<dbReference type="GO" id="GO:0004673">
    <property type="term" value="F:protein histidine kinase activity"/>
    <property type="evidence" value="ECO:0007669"/>
    <property type="project" value="UniProtKB-EC"/>
</dbReference>
<dbReference type="InterPro" id="IPR004358">
    <property type="entry name" value="Sig_transdc_His_kin-like_C"/>
</dbReference>
<keyword evidence="3" id="KW-0418">Kinase</keyword>
<comment type="caution">
    <text evidence="8">The sequence shown here is derived from an EMBL/GenBank/DDBJ whole genome shotgun (WGS) entry which is preliminary data.</text>
</comment>
<protein>
    <recommendedName>
        <fullName evidence="2">histidine kinase</fullName>
        <ecNumber evidence="2">2.7.13.3</ecNumber>
    </recommendedName>
</protein>
<dbReference type="Pfam" id="PF01590">
    <property type="entry name" value="GAF"/>
    <property type="match status" value="1"/>
</dbReference>
<reference evidence="8" key="1">
    <citation type="submission" date="2019-10" db="EMBL/GenBank/DDBJ databases">
        <title>Draft genome sequece of Microseira wollei NIES-4236.</title>
        <authorList>
            <person name="Yamaguchi H."/>
            <person name="Suzuki S."/>
            <person name="Kawachi M."/>
        </authorList>
    </citation>
    <scope>NUCLEOTIDE SEQUENCE</scope>
    <source>
        <strain evidence="8">NIES-4236</strain>
    </source>
</reference>